<dbReference type="SUPFAM" id="SSF46785">
    <property type="entry name" value="Winged helix' DNA-binding domain"/>
    <property type="match status" value="2"/>
</dbReference>
<dbReference type="Gene3D" id="1.10.10.10">
    <property type="entry name" value="Winged helix-like DNA-binding domain superfamily/Winged helix DNA-binding domain"/>
    <property type="match status" value="2"/>
</dbReference>
<evidence type="ECO:0000256" key="5">
    <source>
        <dbReference type="ARBA" id="ARBA00023242"/>
    </source>
</evidence>
<dbReference type="OrthoDB" id="613763at2759"/>
<dbReference type="InterPro" id="IPR036388">
    <property type="entry name" value="WH-like_DNA-bd_sf"/>
</dbReference>
<dbReference type="SUPFAM" id="SSF55486">
    <property type="entry name" value="Metalloproteases ('zincins'), catalytic domain"/>
    <property type="match status" value="1"/>
</dbReference>
<evidence type="ECO:0000256" key="3">
    <source>
        <dbReference type="ARBA" id="ARBA00022478"/>
    </source>
</evidence>
<dbReference type="Proteomes" id="UP001149813">
    <property type="component" value="Unassembled WGS sequence"/>
</dbReference>
<comment type="caution">
    <text evidence="6">The sequence shown here is derived from an EMBL/GenBank/DDBJ whole genome shotgun (WGS) entry which is preliminary data.</text>
</comment>
<dbReference type="FunFam" id="1.10.10.10:FF:000116">
    <property type="entry name" value="DNA-directed RNA polymerase III subunit RPC6"/>
    <property type="match status" value="1"/>
</dbReference>
<dbReference type="InterPro" id="IPR016049">
    <property type="entry name" value="RNA_pol_Rpc34-like"/>
</dbReference>
<comment type="subcellular location">
    <subcellularLocation>
        <location evidence="1">Nucleus</location>
    </subcellularLocation>
</comment>
<dbReference type="GO" id="GO:0006383">
    <property type="term" value="P:transcription by RNA polymerase III"/>
    <property type="evidence" value="ECO:0007669"/>
    <property type="project" value="InterPro"/>
</dbReference>
<keyword evidence="7" id="KW-1185">Reference proteome</keyword>
<evidence type="ECO:0000313" key="7">
    <source>
        <dbReference type="Proteomes" id="UP001149813"/>
    </source>
</evidence>
<evidence type="ECO:0000256" key="1">
    <source>
        <dbReference type="ARBA" id="ARBA00004123"/>
    </source>
</evidence>
<dbReference type="AlphaFoldDB" id="A0A9W7Y5V0"/>
<keyword evidence="4" id="KW-0804">Transcription</keyword>
<dbReference type="EMBL" id="JANBOJ010000012">
    <property type="protein sequence ID" value="KAJ1725107.1"/>
    <property type="molecule type" value="Genomic_DNA"/>
</dbReference>
<keyword evidence="5" id="KW-0539">Nucleus</keyword>
<dbReference type="InterPro" id="IPR007832">
    <property type="entry name" value="RNA_pol_Rpc34"/>
</dbReference>
<proteinExistence type="inferred from homology"/>
<accession>A0A9W7Y5V0</accession>
<evidence type="ECO:0000313" key="6">
    <source>
        <dbReference type="EMBL" id="KAJ1725107.1"/>
    </source>
</evidence>
<evidence type="ECO:0000256" key="2">
    <source>
        <dbReference type="ARBA" id="ARBA00011038"/>
    </source>
</evidence>
<organism evidence="6 7">
    <name type="scientific">Coemansia erecta</name>
    <dbReference type="NCBI Taxonomy" id="147472"/>
    <lineage>
        <taxon>Eukaryota</taxon>
        <taxon>Fungi</taxon>
        <taxon>Fungi incertae sedis</taxon>
        <taxon>Zoopagomycota</taxon>
        <taxon>Kickxellomycotina</taxon>
        <taxon>Kickxellomycetes</taxon>
        <taxon>Kickxellales</taxon>
        <taxon>Kickxellaceae</taxon>
        <taxon>Coemansia</taxon>
    </lineage>
</organism>
<comment type="similarity">
    <text evidence="2">Belongs to the eukaryotic RPC34/RPC39 RNA polymerase subunit family.</text>
</comment>
<reference evidence="6" key="1">
    <citation type="submission" date="2022-07" db="EMBL/GenBank/DDBJ databases">
        <title>Phylogenomic reconstructions and comparative analyses of Kickxellomycotina fungi.</title>
        <authorList>
            <person name="Reynolds N.K."/>
            <person name="Stajich J.E."/>
            <person name="Barry K."/>
            <person name="Grigoriev I.V."/>
            <person name="Crous P."/>
            <person name="Smith M.E."/>
        </authorList>
    </citation>
    <scope>NUCLEOTIDE SEQUENCE</scope>
    <source>
        <strain evidence="6">NBRC 32514</strain>
    </source>
</reference>
<dbReference type="PANTHER" id="PTHR12780">
    <property type="entry name" value="RNA POLYMERASE III DNA DIRECTED , 39KD SUBUNIT-RELATED"/>
    <property type="match status" value="1"/>
</dbReference>
<protein>
    <submittedName>
        <fullName evidence="6">34-kDa subunit of RNA polymerase III (C)</fullName>
    </submittedName>
</protein>
<dbReference type="Pfam" id="PF05158">
    <property type="entry name" value="RNA_pol_Rpc34"/>
    <property type="match status" value="1"/>
</dbReference>
<name>A0A9W7Y5V0_9FUNG</name>
<evidence type="ECO:0000256" key="4">
    <source>
        <dbReference type="ARBA" id="ARBA00023163"/>
    </source>
</evidence>
<dbReference type="GO" id="GO:0005737">
    <property type="term" value="C:cytoplasm"/>
    <property type="evidence" value="ECO:0007669"/>
    <property type="project" value="UniProtKB-ARBA"/>
</dbReference>
<dbReference type="InterPro" id="IPR036390">
    <property type="entry name" value="WH_DNA-bd_sf"/>
</dbReference>
<dbReference type="GO" id="GO:0005654">
    <property type="term" value="C:nucleoplasm"/>
    <property type="evidence" value="ECO:0007669"/>
    <property type="project" value="UniProtKB-ARBA"/>
</dbReference>
<gene>
    <name evidence="6" type="primary">RPC34</name>
    <name evidence="6" type="ORF">LPJ53_000670</name>
</gene>
<dbReference type="GO" id="GO:0005666">
    <property type="term" value="C:RNA polymerase III complex"/>
    <property type="evidence" value="ECO:0007669"/>
    <property type="project" value="InterPro"/>
</dbReference>
<keyword evidence="3" id="KW-0240">DNA-directed RNA polymerase</keyword>
<sequence length="767" mass="84527">MDLDETVYNAVVQVPNGLENELLMSTLAMYPPESIVNSINRLLQTGQLEMMQTGRDLRYRAVTSGEQQRLATLSIDERLVYKHIENSKNEGIWVRILKQKTNLAQNVINRSLKGLEQKAMIKSIKSVKHPTRKLYMLIDMVPSSEITGGPWYTDQEMDTDFIDTLGQQCYKFVYAHSFPRGSTAIYSANHTGFPTASQIRRYIGENRITNVDLSVENIEELLSMLVYDGKIERIMPTIDIGGSRGKVDWMYLVTKVASVDAWTPVTPVQTLFPKTTLDTIIAFIPEKSSAPAITSAQAATLAHSIFAPTGYGMSGRFNAYSSGAIKMTGLVGSGDPYVTVKYISEGVNSCDRGVISNAVYAAIAPANPARLIIVQNTRNPTCTGMADNTGAVTMVWDLDALNPHVLFHELGHSLSFPHPATSVCYSGGKQVTASANCTSIDGDDYQNMGIIKHDAPWYEADGVTNVATDVKGIMEYSSYNRFSSPWPMLKEENIIDVTTTGVYILYNSETAGIGTKPTILRIPLNPPVKVSNDVVSTGVTYHTHYYVDFSPRHVNTVAGGTKRYIVVRTAPDHRAKRSRKTRFVEAISKVDSNLSTTFYDDYRELGITVLSSYAENATVVAGLTEGYGPASNVNQCYYSGVIDSSSAVTVNGKNVCRGLSRNNLPSTGSFNGTHCLIPYSGVGHIVAAPDLEYLHCQNTPKWKTTAQSTMENGFDFFDESDMFVCKITYESVLYQGRGHFGECCFYYNGSEKCITNDASTLYLSWIS</sequence>